<comment type="caution">
    <text evidence="11">The sequence shown here is derived from an EMBL/GenBank/DDBJ whole genome shotgun (WGS) entry which is preliminary data.</text>
</comment>
<evidence type="ECO:0000256" key="4">
    <source>
        <dbReference type="ARBA" id="ARBA00022741"/>
    </source>
</evidence>
<evidence type="ECO:0000256" key="5">
    <source>
        <dbReference type="ARBA" id="ARBA00022777"/>
    </source>
</evidence>
<name>A0A918BYF9_9ACTN</name>
<evidence type="ECO:0000256" key="7">
    <source>
        <dbReference type="PROSITE-ProRule" id="PRU00221"/>
    </source>
</evidence>
<dbReference type="AlphaFoldDB" id="A0A918BYF9"/>
<dbReference type="SUPFAM" id="SSF56112">
    <property type="entry name" value="Protein kinase-like (PK-like)"/>
    <property type="match status" value="1"/>
</dbReference>
<dbReference type="InterPro" id="IPR000719">
    <property type="entry name" value="Prot_kinase_dom"/>
</dbReference>
<dbReference type="PROSITE" id="PS00107">
    <property type="entry name" value="PROTEIN_KINASE_ATP"/>
    <property type="match status" value="1"/>
</dbReference>
<dbReference type="RefSeq" id="WP_189933039.1">
    <property type="nucleotide sequence ID" value="NZ_BMSX01000002.1"/>
</dbReference>
<dbReference type="InterPro" id="IPR036322">
    <property type="entry name" value="WD40_repeat_dom_sf"/>
</dbReference>
<dbReference type="EMBL" id="BMSX01000002">
    <property type="protein sequence ID" value="GGQ98752.1"/>
    <property type="molecule type" value="Genomic_DNA"/>
</dbReference>
<reference evidence="11" key="1">
    <citation type="journal article" date="2014" name="Int. J. Syst. Evol. Microbiol.">
        <title>Complete genome sequence of Corynebacterium casei LMG S-19264T (=DSM 44701T), isolated from a smear-ripened cheese.</title>
        <authorList>
            <consortium name="US DOE Joint Genome Institute (JGI-PGF)"/>
            <person name="Walter F."/>
            <person name="Albersmeier A."/>
            <person name="Kalinowski J."/>
            <person name="Ruckert C."/>
        </authorList>
    </citation>
    <scope>NUCLEOTIDE SEQUENCE</scope>
    <source>
        <strain evidence="11">JCM 4346</strain>
    </source>
</reference>
<protein>
    <recommendedName>
        <fullName evidence="1">non-specific serine/threonine protein kinase</fullName>
        <ecNumber evidence="1">2.7.11.1</ecNumber>
    </recommendedName>
</protein>
<evidence type="ECO:0000259" key="10">
    <source>
        <dbReference type="PROSITE" id="PS50011"/>
    </source>
</evidence>
<dbReference type="Proteomes" id="UP000658320">
    <property type="component" value="Unassembled WGS sequence"/>
</dbReference>
<keyword evidence="12" id="KW-1185">Reference proteome</keyword>
<dbReference type="SMART" id="SM00320">
    <property type="entry name" value="WD40"/>
    <property type="match status" value="3"/>
</dbReference>
<feature type="binding site" evidence="8">
    <location>
        <position position="42"/>
    </location>
    <ligand>
        <name>ATP</name>
        <dbReference type="ChEBI" id="CHEBI:30616"/>
    </ligand>
</feature>
<dbReference type="GO" id="GO:0005524">
    <property type="term" value="F:ATP binding"/>
    <property type="evidence" value="ECO:0007669"/>
    <property type="project" value="UniProtKB-UniRule"/>
</dbReference>
<keyword evidence="4 8" id="KW-0547">Nucleotide-binding</keyword>
<dbReference type="PROSITE" id="PS50082">
    <property type="entry name" value="WD_REPEATS_2"/>
    <property type="match status" value="2"/>
</dbReference>
<dbReference type="Gene3D" id="3.30.200.20">
    <property type="entry name" value="Phosphorylase Kinase, domain 1"/>
    <property type="match status" value="1"/>
</dbReference>
<dbReference type="Pfam" id="PF00400">
    <property type="entry name" value="WD40"/>
    <property type="match status" value="2"/>
</dbReference>
<evidence type="ECO:0000256" key="6">
    <source>
        <dbReference type="ARBA" id="ARBA00022840"/>
    </source>
</evidence>
<keyword evidence="6 8" id="KW-0067">ATP-binding</keyword>
<feature type="repeat" description="WD" evidence="7">
    <location>
        <begin position="418"/>
        <end position="458"/>
    </location>
</feature>
<evidence type="ECO:0000256" key="8">
    <source>
        <dbReference type="PROSITE-ProRule" id="PRU10141"/>
    </source>
</evidence>
<feature type="domain" description="Protein kinase" evidence="10">
    <location>
        <begin position="13"/>
        <end position="267"/>
    </location>
</feature>
<dbReference type="PANTHER" id="PTHR43289">
    <property type="entry name" value="MITOGEN-ACTIVATED PROTEIN KINASE KINASE KINASE 20-RELATED"/>
    <property type="match status" value="1"/>
</dbReference>
<keyword evidence="2" id="KW-0723">Serine/threonine-protein kinase</keyword>
<dbReference type="InterPro" id="IPR017441">
    <property type="entry name" value="Protein_kinase_ATP_BS"/>
</dbReference>
<dbReference type="CDD" id="cd14014">
    <property type="entry name" value="STKc_PknB_like"/>
    <property type="match status" value="1"/>
</dbReference>
<keyword evidence="5" id="KW-0418">Kinase</keyword>
<accession>A0A918BYF9</accession>
<gene>
    <name evidence="11" type="ORF">GCM10010251_12560</name>
</gene>
<proteinExistence type="predicted"/>
<dbReference type="GO" id="GO:0004674">
    <property type="term" value="F:protein serine/threonine kinase activity"/>
    <property type="evidence" value="ECO:0007669"/>
    <property type="project" value="UniProtKB-KW"/>
</dbReference>
<dbReference type="InterPro" id="IPR015943">
    <property type="entry name" value="WD40/YVTN_repeat-like_dom_sf"/>
</dbReference>
<evidence type="ECO:0000256" key="3">
    <source>
        <dbReference type="ARBA" id="ARBA00022679"/>
    </source>
</evidence>
<dbReference type="InterPro" id="IPR008271">
    <property type="entry name" value="Ser/Thr_kinase_AS"/>
</dbReference>
<dbReference type="PROSITE" id="PS00108">
    <property type="entry name" value="PROTEIN_KINASE_ST"/>
    <property type="match status" value="1"/>
</dbReference>
<dbReference type="PROSITE" id="PS50294">
    <property type="entry name" value="WD_REPEATS_REGION"/>
    <property type="match status" value="1"/>
</dbReference>
<keyword evidence="3" id="KW-0808">Transferase</keyword>
<dbReference type="EC" id="2.7.11.1" evidence="1"/>
<dbReference type="SMART" id="SM00220">
    <property type="entry name" value="S_TKc"/>
    <property type="match status" value="1"/>
</dbReference>
<dbReference type="SUPFAM" id="SSF50978">
    <property type="entry name" value="WD40 repeat-like"/>
    <property type="match status" value="1"/>
</dbReference>
<evidence type="ECO:0000256" key="9">
    <source>
        <dbReference type="SAM" id="MobiDB-lite"/>
    </source>
</evidence>
<dbReference type="PROSITE" id="PS50011">
    <property type="entry name" value="PROTEIN_KINASE_DOM"/>
    <property type="match status" value="1"/>
</dbReference>
<sequence length="695" mass="72696">MSVQDGRVLAGRYRLVERLGAGGMGTVWRARDATLRRTVAVKELHVQGQVPDADVGRAHARMLREAQAAAMVEHPSVVQVYDTFEEDGRPWIVMELVRGESVEERIRRDGPLSVPETARIGLDVLDALRAAWECGVVHRDVKPANIMIDRSGRVVLTDFGIAYVEGNPTLTTTGAVMGSPHYMAPERARGGPAEAGGDLWALGATLFAMVEGRPPFTGDSALGVLYRIISDPTPVPAGAGALAPVVDGLLRKNPVFRMSADHAADLLERAAGPTGKGRQERDERDEPEDSAPADERRESGSPTDDGPWPATATPVQDGRSLTRRAYLGAALLAGGAVATAVAGRLLLTGDGMADGAEAGASPSASAAQLVVTARAERHVGPVHALACSPDGRLLVSGGADGTVRIWDATDTGRAPTVRDSGQEKVNALAFTGDSEFVTGGENGTVVVWDATSRRRVTVLHRRASPVTALAVTDEGRSLLLVGHEDGVVRVRTQSGAALTPDLPAAAERVVGIVVDTAFTVCTVTDRGTLVRRRSHGTGDILGRLPLLDADDLSAGARINGLVRSVQGDGLTAVGPGYEGADIDIRTWQALRRGSRWRDWDSNGEPVVIAHSPRPTNLLTAGQGKPVTVMATVHINGALVLSDTRGMTTETAPPGIGRQTTCLAFAPTGGWLAGGTSQGAVFTAAASGRLGRSGRG</sequence>
<dbReference type="Gene3D" id="1.10.510.10">
    <property type="entry name" value="Transferase(Phosphotransferase) domain 1"/>
    <property type="match status" value="1"/>
</dbReference>
<evidence type="ECO:0000313" key="11">
    <source>
        <dbReference type="EMBL" id="GGQ98752.1"/>
    </source>
</evidence>
<organism evidence="11 12">
    <name type="scientific">Streptomyces aurantiogriseus</name>
    <dbReference type="NCBI Taxonomy" id="66870"/>
    <lineage>
        <taxon>Bacteria</taxon>
        <taxon>Bacillati</taxon>
        <taxon>Actinomycetota</taxon>
        <taxon>Actinomycetes</taxon>
        <taxon>Kitasatosporales</taxon>
        <taxon>Streptomycetaceae</taxon>
        <taxon>Streptomyces</taxon>
    </lineage>
</organism>
<evidence type="ECO:0000313" key="12">
    <source>
        <dbReference type="Proteomes" id="UP000658320"/>
    </source>
</evidence>
<keyword evidence="7" id="KW-0853">WD repeat</keyword>
<dbReference type="Gene3D" id="2.130.10.10">
    <property type="entry name" value="YVTN repeat-like/Quinoprotein amine dehydrogenase"/>
    <property type="match status" value="1"/>
</dbReference>
<dbReference type="InterPro" id="IPR011009">
    <property type="entry name" value="Kinase-like_dom_sf"/>
</dbReference>
<dbReference type="InterPro" id="IPR001680">
    <property type="entry name" value="WD40_rpt"/>
</dbReference>
<feature type="repeat" description="WD" evidence="7">
    <location>
        <begin position="375"/>
        <end position="416"/>
    </location>
</feature>
<evidence type="ECO:0000256" key="2">
    <source>
        <dbReference type="ARBA" id="ARBA00022527"/>
    </source>
</evidence>
<dbReference type="PANTHER" id="PTHR43289:SF6">
    <property type="entry name" value="SERINE_THREONINE-PROTEIN KINASE NEKL-3"/>
    <property type="match status" value="1"/>
</dbReference>
<evidence type="ECO:0000256" key="1">
    <source>
        <dbReference type="ARBA" id="ARBA00012513"/>
    </source>
</evidence>
<feature type="region of interest" description="Disordered" evidence="9">
    <location>
        <begin position="266"/>
        <end position="319"/>
    </location>
</feature>
<dbReference type="Pfam" id="PF00069">
    <property type="entry name" value="Pkinase"/>
    <property type="match status" value="1"/>
</dbReference>
<reference evidence="11" key="2">
    <citation type="submission" date="2020-09" db="EMBL/GenBank/DDBJ databases">
        <authorList>
            <person name="Sun Q."/>
            <person name="Ohkuma M."/>
        </authorList>
    </citation>
    <scope>NUCLEOTIDE SEQUENCE</scope>
    <source>
        <strain evidence="11">JCM 4346</strain>
    </source>
</reference>